<evidence type="ECO:0000259" key="1">
    <source>
        <dbReference type="Pfam" id="PF21805"/>
    </source>
</evidence>
<protein>
    <recommendedName>
        <fullName evidence="1">Imm-5-like domain-containing protein</fullName>
    </recommendedName>
</protein>
<sequence length="173" mass="19804">MDQTYSWNTHEQLTEKQLPTAPKIKILDDPQLRIQLEATLELLPHALLAEWTIHQALPYLRYLDVPLQKDPRINKAIETLNRRIKGECSAHELRQAGFAANQLAQESSSELSKYAGRVFAQAIATGHMRGHALVSADYGIKVINRLFPKDSLQVRQQREMQLASARHFLTRKK</sequence>
<gene>
    <name evidence="2" type="ORF">JZO70_11080</name>
</gene>
<feature type="domain" description="Imm-5-like" evidence="1">
    <location>
        <begin position="39"/>
        <end position="163"/>
    </location>
</feature>
<organism evidence="2 3">
    <name type="scientific">Candidatus Enterococcus moelleringii</name>
    <dbReference type="NCBI Taxonomy" id="2815325"/>
    <lineage>
        <taxon>Bacteria</taxon>
        <taxon>Bacillati</taxon>
        <taxon>Bacillota</taxon>
        <taxon>Bacilli</taxon>
        <taxon>Lactobacillales</taxon>
        <taxon>Enterococcaceae</taxon>
        <taxon>Enterococcus</taxon>
    </lineage>
</organism>
<proteinExistence type="predicted"/>
<keyword evidence="3" id="KW-1185">Reference proteome</keyword>
<dbReference type="EMBL" id="JAFREM010000017">
    <property type="protein sequence ID" value="MBO1306708.1"/>
    <property type="molecule type" value="Genomic_DNA"/>
</dbReference>
<dbReference type="InterPro" id="IPR048667">
    <property type="entry name" value="Imm5-like"/>
</dbReference>
<dbReference type="RefSeq" id="WP_207673635.1">
    <property type="nucleotide sequence ID" value="NZ_JAFREM010000017.1"/>
</dbReference>
<dbReference type="Proteomes" id="UP000664601">
    <property type="component" value="Unassembled WGS sequence"/>
</dbReference>
<accession>A0ABS3LCF0</accession>
<dbReference type="Pfam" id="PF21805">
    <property type="entry name" value="Imm5_like"/>
    <property type="match status" value="1"/>
</dbReference>
<evidence type="ECO:0000313" key="2">
    <source>
        <dbReference type="EMBL" id="MBO1306708.1"/>
    </source>
</evidence>
<reference evidence="2 3" key="1">
    <citation type="submission" date="2021-03" db="EMBL/GenBank/DDBJ databases">
        <title>Enterococcal diversity collection.</title>
        <authorList>
            <person name="Gilmore M.S."/>
            <person name="Schwartzman J."/>
            <person name="Van Tyne D."/>
            <person name="Martin M."/>
            <person name="Earl A.M."/>
            <person name="Manson A.L."/>
            <person name="Straub T."/>
            <person name="Salamzade R."/>
            <person name="Saavedra J."/>
            <person name="Lebreton F."/>
            <person name="Prichula J."/>
            <person name="Schaufler K."/>
            <person name="Gaca A."/>
            <person name="Sgardioli B."/>
            <person name="Wagenaar J."/>
            <person name="Strong T."/>
        </authorList>
    </citation>
    <scope>NUCLEOTIDE SEQUENCE [LARGE SCALE GENOMIC DNA]</scope>
    <source>
        <strain evidence="2 3">669A</strain>
    </source>
</reference>
<evidence type="ECO:0000313" key="3">
    <source>
        <dbReference type="Proteomes" id="UP000664601"/>
    </source>
</evidence>
<name>A0ABS3LCF0_9ENTE</name>
<comment type="caution">
    <text evidence="2">The sequence shown here is derived from an EMBL/GenBank/DDBJ whole genome shotgun (WGS) entry which is preliminary data.</text>
</comment>